<proteinExistence type="predicted"/>
<evidence type="ECO:0000313" key="11">
    <source>
        <dbReference type="EMBL" id="GGL07066.1"/>
    </source>
</evidence>
<protein>
    <recommendedName>
        <fullName evidence="2">propanoyl-CoA C-acyltransferase</fullName>
        <ecNumber evidence="2">2.3.1.176</ecNumber>
    </recommendedName>
    <alternativeName>
        <fullName evidence="8">Propanoyl-CoA C-acyltransferase</fullName>
    </alternativeName>
</protein>
<evidence type="ECO:0000256" key="8">
    <source>
        <dbReference type="ARBA" id="ARBA00032316"/>
    </source>
</evidence>
<gene>
    <name evidence="11" type="primary">ltp1</name>
    <name evidence="11" type="ORF">GCM10011588_21890</name>
</gene>
<dbReference type="AlphaFoldDB" id="A0A917VRH5"/>
<feature type="domain" description="Thiolase N-terminal" evidence="9">
    <location>
        <begin position="5"/>
        <end position="229"/>
    </location>
</feature>
<dbReference type="InterPro" id="IPR020616">
    <property type="entry name" value="Thiolase_N"/>
</dbReference>
<dbReference type="PIRSF" id="PIRSF000429">
    <property type="entry name" value="Ac-CoA_Ac_transf"/>
    <property type="match status" value="1"/>
</dbReference>
<dbReference type="GO" id="GO:0008289">
    <property type="term" value="F:lipid binding"/>
    <property type="evidence" value="ECO:0007669"/>
    <property type="project" value="UniProtKB-KW"/>
</dbReference>
<dbReference type="CDD" id="cd00829">
    <property type="entry name" value="SCP-x_thiolase"/>
    <property type="match status" value="1"/>
</dbReference>
<accession>A0A917VRH5</accession>
<keyword evidence="3" id="KW-0813">Transport</keyword>
<reference evidence="11" key="2">
    <citation type="submission" date="2020-09" db="EMBL/GenBank/DDBJ databases">
        <authorList>
            <person name="Sun Q."/>
            <person name="Zhou Y."/>
        </authorList>
    </citation>
    <scope>NUCLEOTIDE SEQUENCE</scope>
    <source>
        <strain evidence="11">CGMCC 4.3508</strain>
    </source>
</reference>
<keyword evidence="5" id="KW-0445">Lipid transport</keyword>
<keyword evidence="6" id="KW-0446">Lipid-binding</keyword>
<dbReference type="Pfam" id="PF22691">
    <property type="entry name" value="Thiolase_C_1"/>
    <property type="match status" value="1"/>
</dbReference>
<evidence type="ECO:0000256" key="2">
    <source>
        <dbReference type="ARBA" id="ARBA00012352"/>
    </source>
</evidence>
<evidence type="ECO:0000256" key="1">
    <source>
        <dbReference type="ARBA" id="ARBA00004275"/>
    </source>
</evidence>
<name>A0A917VRH5_9NOCA</name>
<dbReference type="EC" id="2.3.1.176" evidence="2"/>
<dbReference type="PROSITE" id="PS00737">
    <property type="entry name" value="THIOLASE_2"/>
    <property type="match status" value="1"/>
</dbReference>
<evidence type="ECO:0000256" key="6">
    <source>
        <dbReference type="ARBA" id="ARBA00023121"/>
    </source>
</evidence>
<sequence>MTERVYVAGVGMTKFEKIQSRDWTYPEMVAEATGQALADAGVSYDQVQRAAVGYVFQPSAAGQRALYEIGLTGIPVVNVNNNCATGSTALVLAREWVQAGLADIVLAVGFEQMTKQAMAGDGTIPKVTTVDWHMDALKAAAGFSGAPMTAQFFGAAAAEHMLRYGTTREQLAQVAVKNHEHSTRNPKAQFQDAYTLDQVLGDKLVSDPLTRSQCSPMSDGAGAAVLVSERYVREHGLDRAVPILAQELVTDTGASFESGSMIDVVGAPMARAAGRRVLETAGVGIDDIDVLELHDCFSINELLTYEALGLCGAGESGELVESGATTYGGRWVVNPSGGLISKGHPLGATGLAQCTELVTQVRGNAGDRQVAGAQLGLAHNLGLGGACVVTLYGAPGTVS</sequence>
<evidence type="ECO:0000256" key="7">
    <source>
        <dbReference type="ARBA" id="ARBA00023140"/>
    </source>
</evidence>
<dbReference type="SUPFAM" id="SSF53901">
    <property type="entry name" value="Thiolase-like"/>
    <property type="match status" value="2"/>
</dbReference>
<reference evidence="11" key="1">
    <citation type="journal article" date="2014" name="Int. J. Syst. Evol. Microbiol.">
        <title>Complete genome sequence of Corynebacterium casei LMG S-19264T (=DSM 44701T), isolated from a smear-ripened cheese.</title>
        <authorList>
            <consortium name="US DOE Joint Genome Institute (JGI-PGF)"/>
            <person name="Walter F."/>
            <person name="Albersmeier A."/>
            <person name="Kalinowski J."/>
            <person name="Ruckert C."/>
        </authorList>
    </citation>
    <scope>NUCLEOTIDE SEQUENCE</scope>
    <source>
        <strain evidence="11">CGMCC 4.3508</strain>
    </source>
</reference>
<evidence type="ECO:0000259" key="10">
    <source>
        <dbReference type="Pfam" id="PF22691"/>
    </source>
</evidence>
<keyword evidence="7" id="KW-0576">Peroxisome</keyword>
<dbReference type="Proteomes" id="UP000638263">
    <property type="component" value="Unassembled WGS sequence"/>
</dbReference>
<dbReference type="InterPro" id="IPR020615">
    <property type="entry name" value="Thiolase_acyl_enz_int_AS"/>
</dbReference>
<keyword evidence="4" id="KW-0808">Transferase</keyword>
<dbReference type="NCBIfam" id="NF006102">
    <property type="entry name" value="PRK08256.1"/>
    <property type="match status" value="1"/>
</dbReference>
<dbReference type="GO" id="GO:0006869">
    <property type="term" value="P:lipid transport"/>
    <property type="evidence" value="ECO:0007669"/>
    <property type="project" value="UniProtKB-KW"/>
</dbReference>
<evidence type="ECO:0000256" key="4">
    <source>
        <dbReference type="ARBA" id="ARBA00022679"/>
    </source>
</evidence>
<dbReference type="PANTHER" id="PTHR42870">
    <property type="entry name" value="ACETYL-COA C-ACETYLTRANSFERASE"/>
    <property type="match status" value="1"/>
</dbReference>
<dbReference type="InterPro" id="IPR055140">
    <property type="entry name" value="Thiolase_C_2"/>
</dbReference>
<dbReference type="RefSeq" id="WP_058854217.1">
    <property type="nucleotide sequence ID" value="NZ_BMMH01000003.1"/>
</dbReference>
<organism evidence="11 12">
    <name type="scientific">Nocardia jinanensis</name>
    <dbReference type="NCBI Taxonomy" id="382504"/>
    <lineage>
        <taxon>Bacteria</taxon>
        <taxon>Bacillati</taxon>
        <taxon>Actinomycetota</taxon>
        <taxon>Actinomycetes</taxon>
        <taxon>Mycobacteriales</taxon>
        <taxon>Nocardiaceae</taxon>
        <taxon>Nocardia</taxon>
    </lineage>
</organism>
<dbReference type="EMBL" id="BMMH01000003">
    <property type="protein sequence ID" value="GGL07066.1"/>
    <property type="molecule type" value="Genomic_DNA"/>
</dbReference>
<dbReference type="PROSITE" id="PS00098">
    <property type="entry name" value="THIOLASE_1"/>
    <property type="match status" value="1"/>
</dbReference>
<dbReference type="PANTHER" id="PTHR42870:SF1">
    <property type="entry name" value="NON-SPECIFIC LIPID-TRANSFER PROTEIN-LIKE 2"/>
    <property type="match status" value="1"/>
</dbReference>
<dbReference type="GO" id="GO:0016747">
    <property type="term" value="F:acyltransferase activity, transferring groups other than amino-acyl groups"/>
    <property type="evidence" value="ECO:0007669"/>
    <property type="project" value="InterPro"/>
</dbReference>
<dbReference type="Pfam" id="PF00108">
    <property type="entry name" value="Thiolase_N"/>
    <property type="match status" value="1"/>
</dbReference>
<dbReference type="InterPro" id="IPR002155">
    <property type="entry name" value="Thiolase"/>
</dbReference>
<feature type="domain" description="Thiolase C-terminal" evidence="10">
    <location>
        <begin position="261"/>
        <end position="384"/>
    </location>
</feature>
<evidence type="ECO:0000313" key="12">
    <source>
        <dbReference type="Proteomes" id="UP000638263"/>
    </source>
</evidence>
<evidence type="ECO:0000256" key="5">
    <source>
        <dbReference type="ARBA" id="ARBA00023055"/>
    </source>
</evidence>
<dbReference type="InterPro" id="IPR020613">
    <property type="entry name" value="Thiolase_CS"/>
</dbReference>
<dbReference type="Gene3D" id="3.40.47.10">
    <property type="match status" value="1"/>
</dbReference>
<dbReference type="InterPro" id="IPR016039">
    <property type="entry name" value="Thiolase-like"/>
</dbReference>
<evidence type="ECO:0000256" key="3">
    <source>
        <dbReference type="ARBA" id="ARBA00022448"/>
    </source>
</evidence>
<keyword evidence="12" id="KW-1185">Reference proteome</keyword>
<comment type="subcellular location">
    <subcellularLocation>
        <location evidence="1">Peroxisome</location>
    </subcellularLocation>
</comment>
<comment type="caution">
    <text evidence="11">The sequence shown here is derived from an EMBL/GenBank/DDBJ whole genome shotgun (WGS) entry which is preliminary data.</text>
</comment>
<evidence type="ECO:0000259" key="9">
    <source>
        <dbReference type="Pfam" id="PF00108"/>
    </source>
</evidence>